<reference evidence="4 5" key="1">
    <citation type="submission" date="2022-11" db="EMBL/GenBank/DDBJ databases">
        <title>Minimal conservation of predation-associated metabolite biosynthetic gene clusters underscores biosynthetic potential of Myxococcota including descriptions for ten novel species: Archangium lansinium sp. nov., Myxococcus landrumus sp. nov., Nannocystis bai.</title>
        <authorList>
            <person name="Ahearne A."/>
            <person name="Stevens C."/>
            <person name="Dowd S."/>
        </authorList>
    </citation>
    <scope>NUCLEOTIDE SEQUENCE [LARGE SCALE GENOMIC DNA]</scope>
    <source>
        <strain evidence="4 5">NCWAL01</strain>
    </source>
</reference>
<protein>
    <submittedName>
        <fullName evidence="4">SDR family oxidoreductase</fullName>
    </submittedName>
</protein>
<comment type="similarity">
    <text evidence="1 3">Belongs to the short-chain dehydrogenases/reductases (SDR) family.</text>
</comment>
<dbReference type="EMBL" id="JAQNDM010000002">
    <property type="protein sequence ID" value="MDC0707553.1"/>
    <property type="molecule type" value="Genomic_DNA"/>
</dbReference>
<dbReference type="PANTHER" id="PTHR44196">
    <property type="entry name" value="DEHYDROGENASE/REDUCTASE SDR FAMILY MEMBER 7B"/>
    <property type="match status" value="1"/>
</dbReference>
<name>A0ABT5D3Y7_9BACT</name>
<evidence type="ECO:0000256" key="3">
    <source>
        <dbReference type="RuleBase" id="RU000363"/>
    </source>
</evidence>
<dbReference type="InterPro" id="IPR036291">
    <property type="entry name" value="NAD(P)-bd_dom_sf"/>
</dbReference>
<evidence type="ECO:0000313" key="4">
    <source>
        <dbReference type="EMBL" id="MDC0707553.1"/>
    </source>
</evidence>
<gene>
    <name evidence="4" type="ORF">POL68_03640</name>
</gene>
<evidence type="ECO:0000313" key="5">
    <source>
        <dbReference type="Proteomes" id="UP001221838"/>
    </source>
</evidence>
<dbReference type="InterPro" id="IPR002347">
    <property type="entry name" value="SDR_fam"/>
</dbReference>
<evidence type="ECO:0000256" key="1">
    <source>
        <dbReference type="ARBA" id="ARBA00006484"/>
    </source>
</evidence>
<dbReference type="PANTHER" id="PTHR44196:SF2">
    <property type="entry name" value="SHORT-CHAIN DEHYDROGENASE-RELATED"/>
    <property type="match status" value="1"/>
</dbReference>
<organism evidence="4 5">
    <name type="scientific">Stigmatella ashevillensis</name>
    <dbReference type="NCBI Taxonomy" id="2995309"/>
    <lineage>
        <taxon>Bacteria</taxon>
        <taxon>Pseudomonadati</taxon>
        <taxon>Myxococcota</taxon>
        <taxon>Myxococcia</taxon>
        <taxon>Myxococcales</taxon>
        <taxon>Cystobacterineae</taxon>
        <taxon>Archangiaceae</taxon>
        <taxon>Stigmatella</taxon>
    </lineage>
</organism>
<dbReference type="PRINTS" id="PR00081">
    <property type="entry name" value="GDHRDH"/>
</dbReference>
<dbReference type="Proteomes" id="UP001221838">
    <property type="component" value="Unassembled WGS sequence"/>
</dbReference>
<dbReference type="Pfam" id="PF00106">
    <property type="entry name" value="adh_short"/>
    <property type="match status" value="1"/>
</dbReference>
<dbReference type="SUPFAM" id="SSF51735">
    <property type="entry name" value="NAD(P)-binding Rossmann-fold domains"/>
    <property type="match status" value="1"/>
</dbReference>
<sequence>MNRFDFAGKTVLITGASMGLGAEFARQLSRLGATLVLVARSEAKLQALATELGKAHVITADLAAPGAAQRLFEAVTAQAIDVDVLINNAGFGLHGDFGTLPLAGQREEIDLNVGALVELTYLFLPMLERRQGGVIQLASVAAYQPTPYMSVYGATKAFVLSFSEALWAEYQAKGLRVLCLSPGATDTPFFQRAGGLTPPGTKARPEDVVRTGLAAFIAGRPSAMHGFANQLLMLTARLFSRAFVAKIVARIAKPKAPVLLPPSTDKR</sequence>
<comment type="caution">
    <text evidence="4">The sequence shown here is derived from an EMBL/GenBank/DDBJ whole genome shotgun (WGS) entry which is preliminary data.</text>
</comment>
<dbReference type="RefSeq" id="WP_272134785.1">
    <property type="nucleotide sequence ID" value="NZ_JAQNDM010000002.1"/>
</dbReference>
<dbReference type="PIRSF" id="PIRSF000126">
    <property type="entry name" value="11-beta-HSD1"/>
    <property type="match status" value="1"/>
</dbReference>
<proteinExistence type="inferred from homology"/>
<keyword evidence="2" id="KW-0560">Oxidoreductase</keyword>
<dbReference type="Gene3D" id="3.40.50.720">
    <property type="entry name" value="NAD(P)-binding Rossmann-like Domain"/>
    <property type="match status" value="1"/>
</dbReference>
<dbReference type="PRINTS" id="PR00080">
    <property type="entry name" value="SDRFAMILY"/>
</dbReference>
<keyword evidence="5" id="KW-1185">Reference proteome</keyword>
<dbReference type="CDD" id="cd05233">
    <property type="entry name" value="SDR_c"/>
    <property type="match status" value="1"/>
</dbReference>
<accession>A0ABT5D3Y7</accession>
<evidence type="ECO:0000256" key="2">
    <source>
        <dbReference type="ARBA" id="ARBA00023002"/>
    </source>
</evidence>